<dbReference type="RefSeq" id="XP_052125854.1">
    <property type="nucleotide sequence ID" value="XM_052269894.1"/>
</dbReference>
<keyword evidence="2" id="KW-1185">Reference proteome</keyword>
<accession>A0A9C6WZF2</accession>
<protein>
    <submittedName>
        <fullName evidence="3">Spondin-2-like</fullName>
    </submittedName>
</protein>
<dbReference type="OrthoDB" id="6090599at2759"/>
<evidence type="ECO:0000313" key="2">
    <source>
        <dbReference type="Proteomes" id="UP000504606"/>
    </source>
</evidence>
<evidence type="ECO:0000313" key="3">
    <source>
        <dbReference type="RefSeq" id="XP_052125854.1"/>
    </source>
</evidence>
<dbReference type="InterPro" id="IPR009465">
    <property type="entry name" value="Spondin_N"/>
</dbReference>
<dbReference type="GeneID" id="127749898"/>
<name>A0A9C6WZF2_FRAOC</name>
<gene>
    <name evidence="3" type="primary">LOC127749898</name>
</gene>
<feature type="domain" description="Spondin" evidence="1">
    <location>
        <begin position="1"/>
        <end position="134"/>
    </location>
</feature>
<dbReference type="InterPro" id="IPR038678">
    <property type="entry name" value="Spondin_N_sf"/>
</dbReference>
<dbReference type="PANTHER" id="PTHR11311">
    <property type="entry name" value="SPONDIN"/>
    <property type="match status" value="1"/>
</dbReference>
<dbReference type="AlphaFoldDB" id="A0A9C6WZF2"/>
<dbReference type="GO" id="GO:0007155">
    <property type="term" value="P:cell adhesion"/>
    <property type="evidence" value="ECO:0007669"/>
    <property type="project" value="TreeGrafter"/>
</dbReference>
<dbReference type="KEGG" id="foc:127749898"/>
<dbReference type="PANTHER" id="PTHR11311:SF15">
    <property type="entry name" value="SPONDIN-2"/>
    <property type="match status" value="1"/>
</dbReference>
<reference evidence="3" key="1">
    <citation type="submission" date="2025-08" db="UniProtKB">
        <authorList>
            <consortium name="RefSeq"/>
        </authorList>
    </citation>
    <scope>IDENTIFICATION</scope>
    <source>
        <tissue evidence="3">Whole organism</tissue>
    </source>
</reference>
<dbReference type="Pfam" id="PF06468">
    <property type="entry name" value="Spond_N"/>
    <property type="match status" value="1"/>
</dbReference>
<dbReference type="GO" id="GO:0031012">
    <property type="term" value="C:extracellular matrix"/>
    <property type="evidence" value="ECO:0007669"/>
    <property type="project" value="TreeGrafter"/>
</dbReference>
<dbReference type="Gene3D" id="2.60.40.2130">
    <property type="entry name" value="F-spondin domain"/>
    <property type="match status" value="1"/>
</dbReference>
<sequence length="134" mass="14755">MCSTYPPCLCSVCSRMTPWPAGRTHDSSYWLFREGEMASAGLQVFAEKGHSDGLEAADHAGVYDEFTAPPVPRGVGRTVADFFLDGNHSMVSVAVRVVPSPDWFIGVDSLDLCRGNHWIDSIAIEVGNRRRPVW</sequence>
<organism evidence="2 3">
    <name type="scientific">Frankliniella occidentalis</name>
    <name type="common">Western flower thrips</name>
    <name type="synonym">Euthrips occidentalis</name>
    <dbReference type="NCBI Taxonomy" id="133901"/>
    <lineage>
        <taxon>Eukaryota</taxon>
        <taxon>Metazoa</taxon>
        <taxon>Ecdysozoa</taxon>
        <taxon>Arthropoda</taxon>
        <taxon>Hexapoda</taxon>
        <taxon>Insecta</taxon>
        <taxon>Pterygota</taxon>
        <taxon>Neoptera</taxon>
        <taxon>Paraneoptera</taxon>
        <taxon>Thysanoptera</taxon>
        <taxon>Terebrantia</taxon>
        <taxon>Thripoidea</taxon>
        <taxon>Thripidae</taxon>
        <taxon>Frankliniella</taxon>
    </lineage>
</organism>
<proteinExistence type="predicted"/>
<dbReference type="Proteomes" id="UP000504606">
    <property type="component" value="Unplaced"/>
</dbReference>
<dbReference type="PROSITE" id="PS51020">
    <property type="entry name" value="SPONDIN"/>
    <property type="match status" value="1"/>
</dbReference>
<dbReference type="NCBIfam" id="NF038123">
    <property type="entry name" value="NF038123_dom"/>
    <property type="match status" value="1"/>
</dbReference>
<evidence type="ECO:0000259" key="1">
    <source>
        <dbReference type="PROSITE" id="PS51020"/>
    </source>
</evidence>
<dbReference type="InterPro" id="IPR051418">
    <property type="entry name" value="Spondin/Thrombospondin_T1"/>
</dbReference>